<sequence>MFQLTPTRPLRSEVEKEKRLSRPPSGQFPTKLLLTPTTNGNRDSIGTTDSTASEEDGIPPPLPAKLRSEADYCNLPDGNGEATPHLRHSTPPLTRLRSKVSI</sequence>
<evidence type="ECO:0000256" key="1">
    <source>
        <dbReference type="SAM" id="MobiDB-lite"/>
    </source>
</evidence>
<proteinExistence type="predicted"/>
<gene>
    <name evidence="2" type="ORF">AAG570_009613</name>
</gene>
<reference evidence="2 3" key="1">
    <citation type="submission" date="2024-07" db="EMBL/GenBank/DDBJ databases">
        <title>Chromosome-level genome assembly of the water stick insect Ranatra chinensis (Heteroptera: Nepidae).</title>
        <authorList>
            <person name="Liu X."/>
        </authorList>
    </citation>
    <scope>NUCLEOTIDE SEQUENCE [LARGE SCALE GENOMIC DNA]</scope>
    <source>
        <strain evidence="2">Cailab_2021Rc</strain>
        <tissue evidence="2">Muscle</tissue>
    </source>
</reference>
<feature type="compositionally biased region" description="Basic and acidic residues" evidence="1">
    <location>
        <begin position="10"/>
        <end position="20"/>
    </location>
</feature>
<organism evidence="2 3">
    <name type="scientific">Ranatra chinensis</name>
    <dbReference type="NCBI Taxonomy" id="642074"/>
    <lineage>
        <taxon>Eukaryota</taxon>
        <taxon>Metazoa</taxon>
        <taxon>Ecdysozoa</taxon>
        <taxon>Arthropoda</taxon>
        <taxon>Hexapoda</taxon>
        <taxon>Insecta</taxon>
        <taxon>Pterygota</taxon>
        <taxon>Neoptera</taxon>
        <taxon>Paraneoptera</taxon>
        <taxon>Hemiptera</taxon>
        <taxon>Heteroptera</taxon>
        <taxon>Panheteroptera</taxon>
        <taxon>Nepomorpha</taxon>
        <taxon>Nepidae</taxon>
        <taxon>Ranatrinae</taxon>
        <taxon>Ranatra</taxon>
    </lineage>
</organism>
<name>A0ABD0ZAQ2_9HEMI</name>
<protein>
    <submittedName>
        <fullName evidence="2">Uncharacterized protein</fullName>
    </submittedName>
</protein>
<dbReference type="Proteomes" id="UP001558652">
    <property type="component" value="Unassembled WGS sequence"/>
</dbReference>
<keyword evidence="3" id="KW-1185">Reference proteome</keyword>
<comment type="caution">
    <text evidence="2">The sequence shown here is derived from an EMBL/GenBank/DDBJ whole genome shotgun (WGS) entry which is preliminary data.</text>
</comment>
<feature type="compositionally biased region" description="Polar residues" evidence="1">
    <location>
        <begin position="35"/>
        <end position="51"/>
    </location>
</feature>
<accession>A0ABD0ZAQ2</accession>
<feature type="region of interest" description="Disordered" evidence="1">
    <location>
        <begin position="1"/>
        <end position="102"/>
    </location>
</feature>
<dbReference type="AlphaFoldDB" id="A0ABD0ZAQ2"/>
<dbReference type="EMBL" id="JBFDAA010000004">
    <property type="protein sequence ID" value="KAL1137918.1"/>
    <property type="molecule type" value="Genomic_DNA"/>
</dbReference>
<evidence type="ECO:0000313" key="3">
    <source>
        <dbReference type="Proteomes" id="UP001558652"/>
    </source>
</evidence>
<evidence type="ECO:0000313" key="2">
    <source>
        <dbReference type="EMBL" id="KAL1137918.1"/>
    </source>
</evidence>